<evidence type="ECO:0000256" key="1">
    <source>
        <dbReference type="ARBA" id="ARBA00023015"/>
    </source>
</evidence>
<dbReference type="PROSITE" id="PS50949">
    <property type="entry name" value="HTH_GNTR"/>
    <property type="match status" value="1"/>
</dbReference>
<gene>
    <name evidence="4" type="ORF">SUH3_17165</name>
</gene>
<dbReference type="OrthoDB" id="9794015at2"/>
<dbReference type="GO" id="GO:0003677">
    <property type="term" value="F:DNA binding"/>
    <property type="evidence" value="ECO:0007669"/>
    <property type="project" value="UniProtKB-KW"/>
</dbReference>
<dbReference type="PANTHER" id="PTHR44846">
    <property type="entry name" value="MANNOSYL-D-GLYCERATE TRANSPORT/METABOLISM SYSTEM REPRESSOR MNGR-RELATED"/>
    <property type="match status" value="1"/>
</dbReference>
<name>A0A073JE45_9RHOB</name>
<protein>
    <submittedName>
        <fullName evidence="4">GntR family transcriptional regulator</fullName>
    </submittedName>
</protein>
<dbReference type="InterPro" id="IPR028978">
    <property type="entry name" value="Chorismate_lyase_/UTRA_dom_sf"/>
</dbReference>
<dbReference type="GO" id="GO:0003700">
    <property type="term" value="F:DNA-binding transcription factor activity"/>
    <property type="evidence" value="ECO:0007669"/>
    <property type="project" value="InterPro"/>
</dbReference>
<evidence type="ECO:0000256" key="3">
    <source>
        <dbReference type="ARBA" id="ARBA00023163"/>
    </source>
</evidence>
<dbReference type="SMART" id="SM00866">
    <property type="entry name" value="UTRA"/>
    <property type="match status" value="1"/>
</dbReference>
<dbReference type="InterPro" id="IPR000524">
    <property type="entry name" value="Tscrpt_reg_HTH_GntR"/>
</dbReference>
<dbReference type="GeneID" id="68871194"/>
<keyword evidence="5" id="KW-1185">Reference proteome</keyword>
<dbReference type="InterPro" id="IPR011663">
    <property type="entry name" value="UTRA"/>
</dbReference>
<keyword evidence="2" id="KW-0238">DNA-binding</keyword>
<sequence length="243" mass="26582">MTSSYATTDSRLPAYVRLRDTLTARIGAGDWTPDQPIPSEARLAAEFDVSVGTVRKAVDGLVDEGLLERRQGSGTFVRAPSFNATLFRFFAIRESDGARPSIPSSNVILRSIAKAPKEAADALGTDSTIKIVRLRSLSDQPVLSEEIYIPTSRFAGFEQLPDAAFGPLLYPVYFERFGVMVKRAVDEVSFGQASEAIAKQLGINMNDPLAVIRRTAFDVEGKPVEWRIASGSATGFRYRSEIN</sequence>
<dbReference type="CDD" id="cd07377">
    <property type="entry name" value="WHTH_GntR"/>
    <property type="match status" value="1"/>
</dbReference>
<proteinExistence type="predicted"/>
<accession>A0A073JE45</accession>
<dbReference type="InterPro" id="IPR036388">
    <property type="entry name" value="WH-like_DNA-bd_sf"/>
</dbReference>
<dbReference type="PANTHER" id="PTHR44846:SF1">
    <property type="entry name" value="MANNOSYL-D-GLYCERATE TRANSPORT_METABOLISM SYSTEM REPRESSOR MNGR-RELATED"/>
    <property type="match status" value="1"/>
</dbReference>
<dbReference type="Proteomes" id="UP000027746">
    <property type="component" value="Unassembled WGS sequence"/>
</dbReference>
<reference evidence="4 5" key="1">
    <citation type="submission" date="2014-01" db="EMBL/GenBank/DDBJ databases">
        <title>Sulfitobacter sp. H3 (MCCC 1A00686) Genome Sequencing.</title>
        <authorList>
            <person name="Lai Q."/>
            <person name="Hong Z."/>
        </authorList>
    </citation>
    <scope>NUCLEOTIDE SEQUENCE [LARGE SCALE GENOMIC DNA]</scope>
    <source>
        <strain evidence="4 5">H3</strain>
    </source>
</reference>
<dbReference type="Gene3D" id="1.10.10.10">
    <property type="entry name" value="Winged helix-like DNA-binding domain superfamily/Winged helix DNA-binding domain"/>
    <property type="match status" value="1"/>
</dbReference>
<dbReference type="AlphaFoldDB" id="A0A073JE45"/>
<keyword evidence="1" id="KW-0805">Transcription regulation</keyword>
<dbReference type="SUPFAM" id="SSF46785">
    <property type="entry name" value="Winged helix' DNA-binding domain"/>
    <property type="match status" value="1"/>
</dbReference>
<dbReference type="GO" id="GO:0045892">
    <property type="term" value="P:negative regulation of DNA-templated transcription"/>
    <property type="evidence" value="ECO:0007669"/>
    <property type="project" value="TreeGrafter"/>
</dbReference>
<dbReference type="SMART" id="SM00345">
    <property type="entry name" value="HTH_GNTR"/>
    <property type="match status" value="1"/>
</dbReference>
<dbReference type="Pfam" id="PF00392">
    <property type="entry name" value="GntR"/>
    <property type="match status" value="1"/>
</dbReference>
<dbReference type="InterPro" id="IPR050679">
    <property type="entry name" value="Bact_HTH_transcr_reg"/>
</dbReference>
<dbReference type="EMBL" id="JAMD01000004">
    <property type="protein sequence ID" value="KEJ95992.1"/>
    <property type="molecule type" value="Genomic_DNA"/>
</dbReference>
<dbReference type="Pfam" id="PF07702">
    <property type="entry name" value="UTRA"/>
    <property type="match status" value="1"/>
</dbReference>
<dbReference type="RefSeq" id="WP_037924945.1">
    <property type="nucleotide sequence ID" value="NZ_CP054599.1"/>
</dbReference>
<dbReference type="Gene3D" id="3.40.1410.10">
    <property type="entry name" value="Chorismate lyase-like"/>
    <property type="match status" value="1"/>
</dbReference>
<evidence type="ECO:0000313" key="5">
    <source>
        <dbReference type="Proteomes" id="UP000027746"/>
    </source>
</evidence>
<dbReference type="InterPro" id="IPR036390">
    <property type="entry name" value="WH_DNA-bd_sf"/>
</dbReference>
<evidence type="ECO:0000256" key="2">
    <source>
        <dbReference type="ARBA" id="ARBA00023125"/>
    </source>
</evidence>
<keyword evidence="3" id="KW-0804">Transcription</keyword>
<organism evidence="4 5">
    <name type="scientific">Pseudosulfitobacter pseudonitzschiae</name>
    <dbReference type="NCBI Taxonomy" id="1402135"/>
    <lineage>
        <taxon>Bacteria</taxon>
        <taxon>Pseudomonadati</taxon>
        <taxon>Pseudomonadota</taxon>
        <taxon>Alphaproteobacteria</taxon>
        <taxon>Rhodobacterales</taxon>
        <taxon>Roseobacteraceae</taxon>
        <taxon>Pseudosulfitobacter</taxon>
    </lineage>
</organism>
<comment type="caution">
    <text evidence="4">The sequence shown here is derived from an EMBL/GenBank/DDBJ whole genome shotgun (WGS) entry which is preliminary data.</text>
</comment>
<evidence type="ECO:0000313" key="4">
    <source>
        <dbReference type="EMBL" id="KEJ95992.1"/>
    </source>
</evidence>
<dbReference type="SUPFAM" id="SSF64288">
    <property type="entry name" value="Chorismate lyase-like"/>
    <property type="match status" value="1"/>
</dbReference>